<dbReference type="CDD" id="cd04776">
    <property type="entry name" value="HTH_GnyR"/>
    <property type="match status" value="1"/>
</dbReference>
<dbReference type="EMBL" id="JACIJB010000015">
    <property type="protein sequence ID" value="MBB5661763.1"/>
    <property type="molecule type" value="Genomic_DNA"/>
</dbReference>
<dbReference type="PANTHER" id="PTHR30204:SF58">
    <property type="entry name" value="HTH-TYPE TRANSCRIPTIONAL REGULATOR YFMP"/>
    <property type="match status" value="1"/>
</dbReference>
<feature type="domain" description="HTH merR-type" evidence="4">
    <location>
        <begin position="9"/>
        <end position="76"/>
    </location>
</feature>
<comment type="caution">
    <text evidence="5">The sequence shown here is derived from an EMBL/GenBank/DDBJ whole genome shotgun (WGS) entry which is preliminary data.</text>
</comment>
<protein>
    <submittedName>
        <fullName evidence="5">DNA-binding transcriptional MerR regulator</fullName>
    </submittedName>
</protein>
<name>A0A7W9E878_9CAUL</name>
<dbReference type="Gene3D" id="1.10.1660.10">
    <property type="match status" value="1"/>
</dbReference>
<dbReference type="InterPro" id="IPR047057">
    <property type="entry name" value="MerR_fam"/>
</dbReference>
<dbReference type="Pfam" id="PF13411">
    <property type="entry name" value="MerR_1"/>
    <property type="match status" value="1"/>
</dbReference>
<keyword evidence="1 5" id="KW-0238">DNA-binding</keyword>
<dbReference type="AlphaFoldDB" id="A0A7W9E878"/>
<keyword evidence="2" id="KW-0175">Coiled coil</keyword>
<evidence type="ECO:0000259" key="4">
    <source>
        <dbReference type="PROSITE" id="PS50937"/>
    </source>
</evidence>
<reference evidence="5 6" key="1">
    <citation type="submission" date="2020-08" db="EMBL/GenBank/DDBJ databases">
        <title>Genomic Encyclopedia of Type Strains, Phase IV (KMG-IV): sequencing the most valuable type-strain genomes for metagenomic binning, comparative biology and taxonomic classification.</title>
        <authorList>
            <person name="Goeker M."/>
        </authorList>
    </citation>
    <scope>NUCLEOTIDE SEQUENCE [LARGE SCALE GENOMIC DNA]</scope>
    <source>
        <strain evidence="5 6">DSM 24448</strain>
    </source>
</reference>
<dbReference type="PROSITE" id="PS50937">
    <property type="entry name" value="HTH_MERR_2"/>
    <property type="match status" value="1"/>
</dbReference>
<dbReference type="Proteomes" id="UP000548978">
    <property type="component" value="Unassembled WGS sequence"/>
</dbReference>
<evidence type="ECO:0000313" key="5">
    <source>
        <dbReference type="EMBL" id="MBB5661763.1"/>
    </source>
</evidence>
<dbReference type="InterPro" id="IPR009061">
    <property type="entry name" value="DNA-bd_dom_put_sf"/>
</dbReference>
<organism evidence="5 6">
    <name type="scientific">Brevundimonas halotolerans</name>
    <dbReference type="NCBI Taxonomy" id="69670"/>
    <lineage>
        <taxon>Bacteria</taxon>
        <taxon>Pseudomonadati</taxon>
        <taxon>Pseudomonadota</taxon>
        <taxon>Alphaproteobacteria</taxon>
        <taxon>Caulobacterales</taxon>
        <taxon>Caulobacteraceae</taxon>
        <taxon>Brevundimonas</taxon>
    </lineage>
</organism>
<evidence type="ECO:0000256" key="2">
    <source>
        <dbReference type="SAM" id="Coils"/>
    </source>
</evidence>
<sequence length="173" mass="19882">MASADDHRTYSIRQLCREFGATARALRFYEDKGLLTPARKGQTRVYSARDRARLKLILRGRRIGFSLQEIQEMLDLYDHNDHNVHQMAVALRRHRAQIEALKLQRQDLDDAIATAEEACRVMEQRLGQHRPDLLPGAEEYADLLKARLNPDHGHAPPVHVLHSPLSHSQKSRV</sequence>
<feature type="coiled-coil region" evidence="2">
    <location>
        <begin position="91"/>
        <end position="125"/>
    </location>
</feature>
<gene>
    <name evidence="5" type="ORF">FHS65_002533</name>
</gene>
<proteinExistence type="predicted"/>
<evidence type="ECO:0000313" key="6">
    <source>
        <dbReference type="Proteomes" id="UP000548978"/>
    </source>
</evidence>
<evidence type="ECO:0000256" key="3">
    <source>
        <dbReference type="SAM" id="MobiDB-lite"/>
    </source>
</evidence>
<dbReference type="GO" id="GO:0003677">
    <property type="term" value="F:DNA binding"/>
    <property type="evidence" value="ECO:0007669"/>
    <property type="project" value="UniProtKB-KW"/>
</dbReference>
<dbReference type="SUPFAM" id="SSF46955">
    <property type="entry name" value="Putative DNA-binding domain"/>
    <property type="match status" value="1"/>
</dbReference>
<dbReference type="InterPro" id="IPR000551">
    <property type="entry name" value="MerR-type_HTH_dom"/>
</dbReference>
<dbReference type="GO" id="GO:0003700">
    <property type="term" value="F:DNA-binding transcription factor activity"/>
    <property type="evidence" value="ECO:0007669"/>
    <property type="project" value="InterPro"/>
</dbReference>
<feature type="region of interest" description="Disordered" evidence="3">
    <location>
        <begin position="149"/>
        <end position="173"/>
    </location>
</feature>
<keyword evidence="6" id="KW-1185">Reference proteome</keyword>
<dbReference type="PANTHER" id="PTHR30204">
    <property type="entry name" value="REDOX-CYCLING DRUG-SENSING TRANSCRIPTIONAL ACTIVATOR SOXR"/>
    <property type="match status" value="1"/>
</dbReference>
<dbReference type="OrthoDB" id="9803659at2"/>
<evidence type="ECO:0000256" key="1">
    <source>
        <dbReference type="ARBA" id="ARBA00023125"/>
    </source>
</evidence>
<dbReference type="RefSeq" id="WP_123286256.1">
    <property type="nucleotide sequence ID" value="NZ_JACIJB010000015.1"/>
</dbReference>
<accession>A0A7W9E878</accession>
<dbReference type="SMART" id="SM00422">
    <property type="entry name" value="HTH_MERR"/>
    <property type="match status" value="1"/>
</dbReference>